<name>A0A0B1SK91_OESDE</name>
<evidence type="ECO:0000313" key="2">
    <source>
        <dbReference type="EMBL" id="KHJ84306.1"/>
    </source>
</evidence>
<gene>
    <name evidence="2" type="ORF">OESDEN_15983</name>
</gene>
<feature type="transmembrane region" description="Helical" evidence="1">
    <location>
        <begin position="28"/>
        <end position="53"/>
    </location>
</feature>
<proteinExistence type="predicted"/>
<evidence type="ECO:0000256" key="1">
    <source>
        <dbReference type="SAM" id="Phobius"/>
    </source>
</evidence>
<dbReference type="EMBL" id="KN569194">
    <property type="protein sequence ID" value="KHJ84306.1"/>
    <property type="molecule type" value="Genomic_DNA"/>
</dbReference>
<dbReference type="AlphaFoldDB" id="A0A0B1SK91"/>
<evidence type="ECO:0000313" key="3">
    <source>
        <dbReference type="Proteomes" id="UP000053660"/>
    </source>
</evidence>
<sequence>MEILYTDEETNMTGLPEWNPPEPVDDTAYIALLTSLGLLLISLVIPMAIVLLFRGYKRSVRAKEDQKPVTEDLSQLDHIFDPDGEYRESKFDGMLNEDAADDVEFPSQSIQAEIAVEKKKSKEDMTTKRNAATQTDPLYVYGTDVSLSVLDGMKKTRMICFSTL</sequence>
<accession>A0A0B1SK91</accession>
<keyword evidence="1" id="KW-0472">Membrane</keyword>
<dbReference type="OrthoDB" id="5866644at2759"/>
<reference evidence="2 3" key="1">
    <citation type="submission" date="2014-03" db="EMBL/GenBank/DDBJ databases">
        <title>Draft genome of the hookworm Oesophagostomum dentatum.</title>
        <authorList>
            <person name="Mitreva M."/>
        </authorList>
    </citation>
    <scope>NUCLEOTIDE SEQUENCE [LARGE SCALE GENOMIC DNA]</scope>
    <source>
        <strain evidence="2 3">OD-Hann</strain>
    </source>
</reference>
<organism evidence="2 3">
    <name type="scientific">Oesophagostomum dentatum</name>
    <name type="common">Nodular worm</name>
    <dbReference type="NCBI Taxonomy" id="61180"/>
    <lineage>
        <taxon>Eukaryota</taxon>
        <taxon>Metazoa</taxon>
        <taxon>Ecdysozoa</taxon>
        <taxon>Nematoda</taxon>
        <taxon>Chromadorea</taxon>
        <taxon>Rhabditida</taxon>
        <taxon>Rhabditina</taxon>
        <taxon>Rhabditomorpha</taxon>
        <taxon>Strongyloidea</taxon>
        <taxon>Strongylidae</taxon>
        <taxon>Oesophagostomum</taxon>
    </lineage>
</organism>
<dbReference type="Proteomes" id="UP000053660">
    <property type="component" value="Unassembled WGS sequence"/>
</dbReference>
<keyword evidence="1" id="KW-1133">Transmembrane helix</keyword>
<keyword evidence="1" id="KW-0812">Transmembrane</keyword>
<keyword evidence="3" id="KW-1185">Reference proteome</keyword>
<protein>
    <submittedName>
        <fullName evidence="2">Uncharacterized protein</fullName>
    </submittedName>
</protein>